<dbReference type="InterPro" id="IPR008930">
    <property type="entry name" value="Terpenoid_cyclase/PrenylTrfase"/>
</dbReference>
<dbReference type="Pfam" id="PF07677">
    <property type="entry name" value="A2M_recep"/>
    <property type="match status" value="1"/>
</dbReference>
<dbReference type="InterPro" id="IPR009048">
    <property type="entry name" value="A-macroglobulin_rcpt-bd"/>
</dbReference>
<evidence type="ECO:0000313" key="3">
    <source>
        <dbReference type="Proteomes" id="UP000472274"/>
    </source>
</evidence>
<dbReference type="PANTHER" id="PTHR11412:SF173">
    <property type="entry name" value="OVOSTATIN"/>
    <property type="match status" value="1"/>
</dbReference>
<reference evidence="2" key="1">
    <citation type="submission" date="2025-08" db="UniProtKB">
        <authorList>
            <consortium name="Ensembl"/>
        </authorList>
    </citation>
    <scope>IDENTIFICATION</scope>
</reference>
<name>A0A674IH63_9SAUR</name>
<reference evidence="2" key="2">
    <citation type="submission" date="2025-09" db="UniProtKB">
        <authorList>
            <consortium name="Ensembl"/>
        </authorList>
    </citation>
    <scope>IDENTIFICATION</scope>
</reference>
<keyword evidence="3" id="KW-1185">Reference proteome</keyword>
<dbReference type="InterPro" id="IPR011626">
    <property type="entry name" value="Alpha-macroglobulin_TED"/>
</dbReference>
<sequence>MVPGYQKQLSYKHPDGSYSSFGTRDVEGSTWLSAFVYKSFAQAKRYIYIDDNVQTQTLIWLASKQMPDGCFQNIGNHFNNALKDGAEDGLSLTAYVTAALLEAGLPNSHTVVQNGLSCLDAASVRNVDNVYYQALLAYAYGLAGNKEKWRFFLKELDKSATKVGECGSVHWERKEKPLAEKFPSFNSRAASAEIEMTCYVILALLQRPSLTQEELSYVAQIVQWVAKQQNPYGGFSSTQDTVVALQALAQYGYLTFSKDGKNTVEISSKELLKKVFQVDNRNRLLLQQVSLPSLPGNYSVEVKGNGCVYLQTTLRYNIYLPQKASGFSLSVETVNGSCVGSFLPKFDLVLSASYTGKRSTSNMAIIDVKMLSGFVPVRSSLQKHNHVFFYLANVTREEISFSFSVEQNLPVSDIKPASVHFYDYYETEDGRVYSASCDCAHYHLINIISIRNGSCGHG</sequence>
<dbReference type="InParanoid" id="A0A674IH63"/>
<dbReference type="SUPFAM" id="SSF49410">
    <property type="entry name" value="Alpha-macroglobulin receptor domain"/>
    <property type="match status" value="1"/>
</dbReference>
<feature type="domain" description="Alpha-macroglobulin receptor-binding" evidence="1">
    <location>
        <begin position="361"/>
        <end position="433"/>
    </location>
</feature>
<organism evidence="2 3">
    <name type="scientific">Terrapene triunguis</name>
    <name type="common">Three-toed box turtle</name>
    <dbReference type="NCBI Taxonomy" id="2587831"/>
    <lineage>
        <taxon>Eukaryota</taxon>
        <taxon>Metazoa</taxon>
        <taxon>Chordata</taxon>
        <taxon>Craniata</taxon>
        <taxon>Vertebrata</taxon>
        <taxon>Euteleostomi</taxon>
        <taxon>Archelosauria</taxon>
        <taxon>Testudinata</taxon>
        <taxon>Testudines</taxon>
        <taxon>Cryptodira</taxon>
        <taxon>Durocryptodira</taxon>
        <taxon>Testudinoidea</taxon>
        <taxon>Emydidae</taxon>
        <taxon>Terrapene</taxon>
    </lineage>
</organism>
<evidence type="ECO:0000259" key="1">
    <source>
        <dbReference type="SMART" id="SM01361"/>
    </source>
</evidence>
<dbReference type="Gene3D" id="2.60.40.690">
    <property type="entry name" value="Alpha-macroglobulin, receptor-binding domain"/>
    <property type="match status" value="1"/>
</dbReference>
<proteinExistence type="predicted"/>
<protein>
    <recommendedName>
        <fullName evidence="1">Alpha-macroglobulin receptor-binding domain-containing protein</fullName>
    </recommendedName>
</protein>
<dbReference type="Ensembl" id="ENSTMTT00000008468.1">
    <property type="protein sequence ID" value="ENSTMTP00000008195.1"/>
    <property type="gene ID" value="ENSTMTG00000005949.1"/>
</dbReference>
<dbReference type="Gene3D" id="1.50.10.20">
    <property type="match status" value="1"/>
</dbReference>
<dbReference type="Proteomes" id="UP000472274">
    <property type="component" value="Unplaced"/>
</dbReference>
<dbReference type="Pfam" id="PF07678">
    <property type="entry name" value="TED_complement"/>
    <property type="match status" value="1"/>
</dbReference>
<evidence type="ECO:0000313" key="2">
    <source>
        <dbReference type="Ensembl" id="ENSTMTP00000008195.1"/>
    </source>
</evidence>
<dbReference type="InterPro" id="IPR036595">
    <property type="entry name" value="A-macroglobulin_rcpt-bd_sf"/>
</dbReference>
<dbReference type="GO" id="GO:0005615">
    <property type="term" value="C:extracellular space"/>
    <property type="evidence" value="ECO:0007669"/>
    <property type="project" value="InterPro"/>
</dbReference>
<dbReference type="SUPFAM" id="SSF48239">
    <property type="entry name" value="Terpenoid cyclases/Protein prenyltransferases"/>
    <property type="match status" value="1"/>
</dbReference>
<dbReference type="PANTHER" id="PTHR11412">
    <property type="entry name" value="MACROGLOBULIN / COMPLEMENT"/>
    <property type="match status" value="1"/>
</dbReference>
<dbReference type="AlphaFoldDB" id="A0A674IH63"/>
<dbReference type="InterPro" id="IPR050473">
    <property type="entry name" value="A2M/Complement_sys"/>
</dbReference>
<accession>A0A674IH63</accession>
<dbReference type="SMART" id="SM01361">
    <property type="entry name" value="A2M_recep"/>
    <property type="match status" value="1"/>
</dbReference>
<dbReference type="GeneTree" id="ENSGT00940000158779"/>